<dbReference type="Proteomes" id="UP000199727">
    <property type="component" value="Unassembled WGS sequence"/>
</dbReference>
<dbReference type="AlphaFoldDB" id="A0A854Q857"/>
<evidence type="ECO:0000313" key="1">
    <source>
        <dbReference type="EMBL" id="OXG17198.1"/>
    </source>
</evidence>
<comment type="caution">
    <text evidence="1">The sequence shown here is derived from an EMBL/GenBank/DDBJ whole genome shotgun (WGS) entry which is preliminary data.</text>
</comment>
<gene>
    <name evidence="1" type="ORF">C361_04809</name>
</gene>
<accession>A0A854Q857</accession>
<reference evidence="1 2" key="1">
    <citation type="submission" date="2017-06" db="EMBL/GenBank/DDBJ databases">
        <title>Global population genomics of the pathogenic fungus Cryptococcus neoformans var. grubii.</title>
        <authorList>
            <person name="Cuomo C."/>
            <person name="Litvintseva A."/>
            <person name="Chen Y."/>
            <person name="Young S."/>
            <person name="Zeng Q."/>
            <person name="Chapman S."/>
            <person name="Gujja S."/>
            <person name="Saif S."/>
            <person name="Birren B."/>
        </authorList>
    </citation>
    <scope>NUCLEOTIDE SEQUENCE [LARGE SCALE GENOMIC DNA]</scope>
    <source>
        <strain evidence="1 2">Tu259-1</strain>
    </source>
</reference>
<evidence type="ECO:0000313" key="2">
    <source>
        <dbReference type="Proteomes" id="UP000199727"/>
    </source>
</evidence>
<dbReference type="EMBL" id="AMKT01000062">
    <property type="protein sequence ID" value="OXG17198.1"/>
    <property type="molecule type" value="Genomic_DNA"/>
</dbReference>
<name>A0A854Q857_CRYNE</name>
<sequence>MYLTLVRKEAEHPYQSFNHSFIKGPALETR</sequence>
<protein>
    <submittedName>
        <fullName evidence="1">Uncharacterized protein</fullName>
    </submittedName>
</protein>
<proteinExistence type="predicted"/>
<organism evidence="1 2">
    <name type="scientific">Cryptococcus neoformans Tu259-1</name>
    <dbReference type="NCBI Taxonomy" id="1230072"/>
    <lineage>
        <taxon>Eukaryota</taxon>
        <taxon>Fungi</taxon>
        <taxon>Dikarya</taxon>
        <taxon>Basidiomycota</taxon>
        <taxon>Agaricomycotina</taxon>
        <taxon>Tremellomycetes</taxon>
        <taxon>Tremellales</taxon>
        <taxon>Cryptococcaceae</taxon>
        <taxon>Cryptococcus</taxon>
        <taxon>Cryptococcus neoformans species complex</taxon>
    </lineage>
</organism>